<evidence type="ECO:0000313" key="2">
    <source>
        <dbReference type="Ensembl" id="ENSCMIP00000006566.1"/>
    </source>
</evidence>
<keyword evidence="1" id="KW-1133">Transmembrane helix</keyword>
<dbReference type="Proteomes" id="UP000314986">
    <property type="component" value="Unassembled WGS sequence"/>
</dbReference>
<dbReference type="STRING" id="7868.ENSCMIP00000006566"/>
<reference evidence="3" key="2">
    <citation type="journal article" date="2007" name="PLoS Biol.">
        <title>Survey sequencing and comparative analysis of the elephant shark (Callorhinchus milii) genome.</title>
        <authorList>
            <person name="Venkatesh B."/>
            <person name="Kirkness E.F."/>
            <person name="Loh Y.H."/>
            <person name="Halpern A.L."/>
            <person name="Lee A.P."/>
            <person name="Johnson J."/>
            <person name="Dandona N."/>
            <person name="Viswanathan L.D."/>
            <person name="Tay A."/>
            <person name="Venter J.C."/>
            <person name="Strausberg R.L."/>
            <person name="Brenner S."/>
        </authorList>
    </citation>
    <scope>NUCLEOTIDE SEQUENCE [LARGE SCALE GENOMIC DNA]</scope>
</reference>
<reference evidence="3" key="1">
    <citation type="journal article" date="2006" name="Science">
        <title>Ancient noncoding elements conserved in the human genome.</title>
        <authorList>
            <person name="Venkatesh B."/>
            <person name="Kirkness E.F."/>
            <person name="Loh Y.H."/>
            <person name="Halpern A.L."/>
            <person name="Lee A.P."/>
            <person name="Johnson J."/>
            <person name="Dandona N."/>
            <person name="Viswanathan L.D."/>
            <person name="Tay A."/>
            <person name="Venter J.C."/>
            <person name="Strausberg R.L."/>
            <person name="Brenner S."/>
        </authorList>
    </citation>
    <scope>NUCLEOTIDE SEQUENCE [LARGE SCALE GENOMIC DNA]</scope>
</reference>
<keyword evidence="1" id="KW-0812">Transmembrane</keyword>
<sequence length="82" mass="8667">MWIEVGGWSMGLWSLGLGALGAAFAGILLANTDLLLPKAQRAMLAALSAAELRTLDGENRTFRASELWAGRGAVIMAVRRPG</sequence>
<dbReference type="Ensembl" id="ENSCMIT00000006777.1">
    <property type="protein sequence ID" value="ENSCMIP00000006566.1"/>
    <property type="gene ID" value="ENSCMIG00000003711.1"/>
</dbReference>
<reference evidence="3" key="3">
    <citation type="journal article" date="2014" name="Nature">
        <title>Elephant shark genome provides unique insights into gnathostome evolution.</title>
        <authorList>
            <consortium name="International Elephant Shark Genome Sequencing Consortium"/>
            <person name="Venkatesh B."/>
            <person name="Lee A.P."/>
            <person name="Ravi V."/>
            <person name="Maurya A.K."/>
            <person name="Lian M.M."/>
            <person name="Swann J.B."/>
            <person name="Ohta Y."/>
            <person name="Flajnik M.F."/>
            <person name="Sutoh Y."/>
            <person name="Kasahara M."/>
            <person name="Hoon S."/>
            <person name="Gangu V."/>
            <person name="Roy S.W."/>
            <person name="Irimia M."/>
            <person name="Korzh V."/>
            <person name="Kondrychyn I."/>
            <person name="Lim Z.W."/>
            <person name="Tay B.H."/>
            <person name="Tohari S."/>
            <person name="Kong K.W."/>
            <person name="Ho S."/>
            <person name="Lorente-Galdos B."/>
            <person name="Quilez J."/>
            <person name="Marques-Bonet T."/>
            <person name="Raney B.J."/>
            <person name="Ingham P.W."/>
            <person name="Tay A."/>
            <person name="Hillier L.W."/>
            <person name="Minx P."/>
            <person name="Boehm T."/>
            <person name="Wilson R.K."/>
            <person name="Brenner S."/>
            <person name="Warren W.C."/>
        </authorList>
    </citation>
    <scope>NUCLEOTIDE SEQUENCE [LARGE SCALE GENOMIC DNA]</scope>
</reference>
<accession>A0A4W3GSJ3</accession>
<dbReference type="GeneTree" id="ENSGT01030000235288"/>
<keyword evidence="3" id="KW-1185">Reference proteome</keyword>
<name>A0A4W3GSJ3_CALMI</name>
<feature type="transmembrane region" description="Helical" evidence="1">
    <location>
        <begin position="12"/>
        <end position="36"/>
    </location>
</feature>
<dbReference type="OMA" id="KTMKANT"/>
<dbReference type="AlphaFoldDB" id="A0A4W3GSJ3"/>
<reference evidence="2" key="4">
    <citation type="submission" date="2025-08" db="UniProtKB">
        <authorList>
            <consortium name="Ensembl"/>
        </authorList>
    </citation>
    <scope>IDENTIFICATION</scope>
</reference>
<reference evidence="2" key="5">
    <citation type="submission" date="2025-09" db="UniProtKB">
        <authorList>
            <consortium name="Ensembl"/>
        </authorList>
    </citation>
    <scope>IDENTIFICATION</scope>
</reference>
<protein>
    <submittedName>
        <fullName evidence="2">Uncharacterized protein</fullName>
    </submittedName>
</protein>
<proteinExistence type="predicted"/>
<dbReference type="InParanoid" id="A0A4W3GSJ3"/>
<evidence type="ECO:0000313" key="3">
    <source>
        <dbReference type="Proteomes" id="UP000314986"/>
    </source>
</evidence>
<evidence type="ECO:0000256" key="1">
    <source>
        <dbReference type="SAM" id="Phobius"/>
    </source>
</evidence>
<keyword evidence="1" id="KW-0472">Membrane</keyword>
<organism evidence="2 3">
    <name type="scientific">Callorhinchus milii</name>
    <name type="common">Ghost shark</name>
    <dbReference type="NCBI Taxonomy" id="7868"/>
    <lineage>
        <taxon>Eukaryota</taxon>
        <taxon>Metazoa</taxon>
        <taxon>Chordata</taxon>
        <taxon>Craniata</taxon>
        <taxon>Vertebrata</taxon>
        <taxon>Chondrichthyes</taxon>
        <taxon>Holocephali</taxon>
        <taxon>Chimaeriformes</taxon>
        <taxon>Callorhinchidae</taxon>
        <taxon>Callorhinchus</taxon>
    </lineage>
</organism>